<evidence type="ECO:0000259" key="5">
    <source>
        <dbReference type="PROSITE" id="PS50030"/>
    </source>
</evidence>
<evidence type="ECO:0000256" key="2">
    <source>
        <dbReference type="ARBA" id="ARBA00022801"/>
    </source>
</evidence>
<dbReference type="EC" id="3.1.1.29" evidence="1"/>
<dbReference type="Pfam" id="PF01981">
    <property type="entry name" value="PTH2"/>
    <property type="match status" value="1"/>
</dbReference>
<dbReference type="InterPro" id="IPR015940">
    <property type="entry name" value="UBA"/>
</dbReference>
<dbReference type="WBParaSite" id="PSAMB.scaffold1828size27541.g15198.t1">
    <property type="protein sequence ID" value="PSAMB.scaffold1828size27541.g15198.t1"/>
    <property type="gene ID" value="PSAMB.scaffold1828size27541.g15198"/>
</dbReference>
<dbReference type="GO" id="GO:0005829">
    <property type="term" value="C:cytosol"/>
    <property type="evidence" value="ECO:0007669"/>
    <property type="project" value="TreeGrafter"/>
</dbReference>
<reference evidence="7" key="1">
    <citation type="submission" date="2022-11" db="UniProtKB">
        <authorList>
            <consortium name="WormBaseParasite"/>
        </authorList>
    </citation>
    <scope>IDENTIFICATION</scope>
</reference>
<dbReference type="Gene3D" id="1.10.8.10">
    <property type="entry name" value="DNA helicase RuvA subunit, C-terminal domain"/>
    <property type="match status" value="1"/>
</dbReference>
<dbReference type="SUPFAM" id="SSF102462">
    <property type="entry name" value="Peptidyl-tRNA hydrolase II"/>
    <property type="match status" value="1"/>
</dbReference>
<dbReference type="CDD" id="cd14296">
    <property type="entry name" value="UBA1_scUBP14_like"/>
    <property type="match status" value="1"/>
</dbReference>
<protein>
    <recommendedName>
        <fullName evidence="1">peptidyl-tRNA hydrolase</fullName>
        <ecNumber evidence="1">3.1.1.29</ecNumber>
    </recommendedName>
</protein>
<dbReference type="SUPFAM" id="SSF46934">
    <property type="entry name" value="UBA-like"/>
    <property type="match status" value="1"/>
</dbReference>
<feature type="domain" description="UBA" evidence="5">
    <location>
        <begin position="120"/>
        <end position="161"/>
    </location>
</feature>
<dbReference type="PROSITE" id="PS50030">
    <property type="entry name" value="UBA"/>
    <property type="match status" value="1"/>
</dbReference>
<proteinExistence type="inferred from homology"/>
<evidence type="ECO:0000313" key="6">
    <source>
        <dbReference type="Proteomes" id="UP000887566"/>
    </source>
</evidence>
<accession>A0A914VDS5</accession>
<dbReference type="FunFam" id="3.40.1490.10:FF:000002">
    <property type="entry name" value="Peptidyl-tRNA hydrolase 2, mitochondrial"/>
    <property type="match status" value="1"/>
</dbReference>
<keyword evidence="2" id="KW-0378">Hydrolase</keyword>
<dbReference type="InterPro" id="IPR009060">
    <property type="entry name" value="UBA-like_sf"/>
</dbReference>
<sequence length="308" mass="32825">MGRMKFWTVGLPFLVTLGVGAYGLHFFQENRYIYSNVKKTSKRAVFLKEDVKSQGIEVVPQQSLPEIYQVYRETTDFDNWENMSNPGDDREPGDGAEEAVNVAGAAVAQGGGGQGGQKASVDEALVQQIAALGFDRSAAERALFHTGNTSADAAVSWLLDHPNDDGEWESADDSEQDSSDYAEMLAQASAGYKMVFAVNTALKMGLGKTAAQVGHATLGLYRALLDKGDAGSAALSAWDCAGETKIVVKADSDDQLIQLQHSARELGIPSYLVRDAGRTQIAAGSVTVLSVFGPAAEVDKITGQLKLV</sequence>
<comment type="similarity">
    <text evidence="3">Belongs to the PTH2 family.</text>
</comment>
<evidence type="ECO:0000256" key="4">
    <source>
        <dbReference type="ARBA" id="ARBA00048707"/>
    </source>
</evidence>
<dbReference type="InterPro" id="IPR002833">
    <property type="entry name" value="PTH2"/>
</dbReference>
<evidence type="ECO:0000313" key="7">
    <source>
        <dbReference type="WBParaSite" id="PSAMB.scaffold1828size27541.g15198.t1"/>
    </source>
</evidence>
<dbReference type="SMART" id="SM00165">
    <property type="entry name" value="UBA"/>
    <property type="match status" value="1"/>
</dbReference>
<dbReference type="PANTHER" id="PTHR12649">
    <property type="entry name" value="PEPTIDYL-TRNA HYDROLASE 2"/>
    <property type="match status" value="1"/>
</dbReference>
<name>A0A914VDS5_9BILA</name>
<organism evidence="6 7">
    <name type="scientific">Plectus sambesii</name>
    <dbReference type="NCBI Taxonomy" id="2011161"/>
    <lineage>
        <taxon>Eukaryota</taxon>
        <taxon>Metazoa</taxon>
        <taxon>Ecdysozoa</taxon>
        <taxon>Nematoda</taxon>
        <taxon>Chromadorea</taxon>
        <taxon>Plectida</taxon>
        <taxon>Plectina</taxon>
        <taxon>Plectoidea</taxon>
        <taxon>Plectidae</taxon>
        <taxon>Plectus</taxon>
    </lineage>
</organism>
<dbReference type="GO" id="GO:0004045">
    <property type="term" value="F:peptidyl-tRNA hydrolase activity"/>
    <property type="evidence" value="ECO:0007669"/>
    <property type="project" value="UniProtKB-EC"/>
</dbReference>
<dbReference type="InterPro" id="IPR023476">
    <property type="entry name" value="Pep_tRNA_hydro_II_dom_sf"/>
</dbReference>
<dbReference type="Pfam" id="PF22562">
    <property type="entry name" value="UBA_7"/>
    <property type="match status" value="1"/>
</dbReference>
<evidence type="ECO:0000256" key="3">
    <source>
        <dbReference type="ARBA" id="ARBA00038050"/>
    </source>
</evidence>
<dbReference type="AlphaFoldDB" id="A0A914VDS5"/>
<dbReference type="PANTHER" id="PTHR12649:SF29">
    <property type="entry name" value="AMINOACYL-TRNA HYDROLASE"/>
    <property type="match status" value="1"/>
</dbReference>
<keyword evidence="6" id="KW-1185">Reference proteome</keyword>
<dbReference type="NCBIfam" id="TIGR00283">
    <property type="entry name" value="arch_pth2"/>
    <property type="match status" value="1"/>
</dbReference>
<dbReference type="Gene3D" id="3.40.1490.10">
    <property type="entry name" value="Bit1"/>
    <property type="match status" value="1"/>
</dbReference>
<evidence type="ECO:0000256" key="1">
    <source>
        <dbReference type="ARBA" id="ARBA00013260"/>
    </source>
</evidence>
<dbReference type="Proteomes" id="UP000887566">
    <property type="component" value="Unplaced"/>
</dbReference>
<comment type="catalytic activity">
    <reaction evidence="4">
        <text>an N-acyl-L-alpha-aminoacyl-tRNA + H2O = an N-acyl-L-amino acid + a tRNA + H(+)</text>
        <dbReference type="Rhea" id="RHEA:54448"/>
        <dbReference type="Rhea" id="RHEA-COMP:10123"/>
        <dbReference type="Rhea" id="RHEA-COMP:13883"/>
        <dbReference type="ChEBI" id="CHEBI:15377"/>
        <dbReference type="ChEBI" id="CHEBI:15378"/>
        <dbReference type="ChEBI" id="CHEBI:59874"/>
        <dbReference type="ChEBI" id="CHEBI:78442"/>
        <dbReference type="ChEBI" id="CHEBI:138191"/>
        <dbReference type="EC" id="3.1.1.29"/>
    </reaction>
</comment>
<dbReference type="CDD" id="cd02430">
    <property type="entry name" value="PTH2"/>
    <property type="match status" value="1"/>
</dbReference>